<accession>A0A6J4HFV7</accession>
<feature type="region of interest" description="Disordered" evidence="1">
    <location>
        <begin position="1"/>
        <end position="120"/>
    </location>
</feature>
<evidence type="ECO:0000313" key="2">
    <source>
        <dbReference type="EMBL" id="CAA9222583.1"/>
    </source>
</evidence>
<feature type="non-terminal residue" evidence="2">
    <location>
        <position position="305"/>
    </location>
</feature>
<reference evidence="2" key="1">
    <citation type="submission" date="2020-02" db="EMBL/GenBank/DDBJ databases">
        <authorList>
            <person name="Meier V. D."/>
        </authorList>
    </citation>
    <scope>NUCLEOTIDE SEQUENCE</scope>
    <source>
        <strain evidence="2">AVDCRST_MAG08</strain>
    </source>
</reference>
<dbReference type="GO" id="GO:0009044">
    <property type="term" value="F:xylan 1,4-beta-xylosidase activity"/>
    <property type="evidence" value="ECO:0007669"/>
    <property type="project" value="UniProtKB-EC"/>
</dbReference>
<proteinExistence type="predicted"/>
<dbReference type="AlphaFoldDB" id="A0A6J4HFV7"/>
<protein>
    <submittedName>
        <fullName evidence="2">Xylan 1,4-beta-xylosidase</fullName>
        <ecNumber evidence="2">3.2.1.37</ecNumber>
    </submittedName>
</protein>
<keyword evidence="2" id="KW-0378">Hydrolase</keyword>
<feature type="compositionally biased region" description="Basic and acidic residues" evidence="1">
    <location>
        <begin position="87"/>
        <end position="106"/>
    </location>
</feature>
<feature type="compositionally biased region" description="Basic and acidic residues" evidence="1">
    <location>
        <begin position="28"/>
        <end position="39"/>
    </location>
</feature>
<gene>
    <name evidence="2" type="ORF">AVDCRST_MAG08-691</name>
</gene>
<feature type="compositionally biased region" description="Basic and acidic residues" evidence="1">
    <location>
        <begin position="214"/>
        <end position="226"/>
    </location>
</feature>
<dbReference type="EMBL" id="CADCTG010000075">
    <property type="protein sequence ID" value="CAA9222583.1"/>
    <property type="molecule type" value="Genomic_DNA"/>
</dbReference>
<dbReference type="EC" id="3.2.1.37" evidence="2"/>
<feature type="region of interest" description="Disordered" evidence="1">
    <location>
        <begin position="184"/>
        <end position="234"/>
    </location>
</feature>
<organism evidence="2">
    <name type="scientific">uncultured Acetobacteraceae bacterium</name>
    <dbReference type="NCBI Taxonomy" id="169975"/>
    <lineage>
        <taxon>Bacteria</taxon>
        <taxon>Pseudomonadati</taxon>
        <taxon>Pseudomonadota</taxon>
        <taxon>Alphaproteobacteria</taxon>
        <taxon>Acetobacterales</taxon>
        <taxon>Acetobacteraceae</taxon>
        <taxon>environmental samples</taxon>
    </lineage>
</organism>
<feature type="non-terminal residue" evidence="2">
    <location>
        <position position="1"/>
    </location>
</feature>
<keyword evidence="2" id="KW-0326">Glycosidase</keyword>
<feature type="compositionally biased region" description="Basic and acidic residues" evidence="1">
    <location>
        <begin position="1"/>
        <end position="12"/>
    </location>
</feature>
<name>A0A6J4HFV7_9PROT</name>
<evidence type="ECO:0000256" key="1">
    <source>
        <dbReference type="SAM" id="MobiDB-lite"/>
    </source>
</evidence>
<feature type="compositionally biased region" description="Basic residues" evidence="1">
    <location>
        <begin position="49"/>
        <end position="59"/>
    </location>
</feature>
<sequence length="305" mass="32482">DRRSRDDLERAEQQVALGPGAGPGLEQVRGDGQGRRAGDPRGGPAPAARARRHVAHRPALHPAPDRPRRAGPRGRGGGPRLPARLEPVADRRVARENRRDPRRDGQARLGVGGGRFHLRRRGGAALGPEAHRRAADGPRAAHPLVQPLRPAAHLGSDDAPPGGRGLLVLPPLCHGAAAGRRHAEAGGRGVRAPHARARPVPVVPLRGPPAGRRRGLDEAARRDLPPHRPVLGRQLPAGRAPLVRPADGGAGRFRRDGHLLLHARTPRLGAAPHQPAAGAGGVRRVLRRHGPALRRRRPEPRRLAL</sequence>
<feature type="compositionally biased region" description="Low complexity" evidence="1">
    <location>
        <begin position="198"/>
        <end position="210"/>
    </location>
</feature>